<feature type="domain" description="DUF7577" evidence="3">
    <location>
        <begin position="106"/>
        <end position="129"/>
    </location>
</feature>
<keyword evidence="5" id="KW-1185">Reference proteome</keyword>
<dbReference type="EMBL" id="BAAADV010000007">
    <property type="protein sequence ID" value="GAA0679936.1"/>
    <property type="molecule type" value="Genomic_DNA"/>
</dbReference>
<organism evidence="4 5">
    <name type="scientific">Natronoarchaeum mannanilyticum</name>
    <dbReference type="NCBI Taxonomy" id="926360"/>
    <lineage>
        <taxon>Archaea</taxon>
        <taxon>Methanobacteriati</taxon>
        <taxon>Methanobacteriota</taxon>
        <taxon>Stenosarchaea group</taxon>
        <taxon>Halobacteria</taxon>
        <taxon>Halobacteriales</taxon>
        <taxon>Natronoarchaeaceae</taxon>
    </lineage>
</organism>
<evidence type="ECO:0000256" key="1">
    <source>
        <dbReference type="SAM" id="MobiDB-lite"/>
    </source>
</evidence>
<keyword evidence="2" id="KW-0472">Membrane</keyword>
<evidence type="ECO:0000313" key="5">
    <source>
        <dbReference type="Proteomes" id="UP001500420"/>
    </source>
</evidence>
<feature type="transmembrane region" description="Helical" evidence="2">
    <location>
        <begin position="12"/>
        <end position="31"/>
    </location>
</feature>
<gene>
    <name evidence="4" type="ORF">GCM10009020_30780</name>
</gene>
<dbReference type="AlphaFoldDB" id="A0AAV3TDS4"/>
<protein>
    <recommendedName>
        <fullName evidence="3">DUF7577 domain-containing protein</fullName>
    </recommendedName>
</protein>
<dbReference type="Pfam" id="PF24463">
    <property type="entry name" value="DUF7577"/>
    <property type="match status" value="1"/>
</dbReference>
<feature type="compositionally biased region" description="Low complexity" evidence="1">
    <location>
        <begin position="89"/>
        <end position="100"/>
    </location>
</feature>
<evidence type="ECO:0000256" key="2">
    <source>
        <dbReference type="SAM" id="Phobius"/>
    </source>
</evidence>
<dbReference type="InterPro" id="IPR055999">
    <property type="entry name" value="DUF7577"/>
</dbReference>
<evidence type="ECO:0000259" key="3">
    <source>
        <dbReference type="Pfam" id="PF24463"/>
    </source>
</evidence>
<accession>A0AAV3TDS4</accession>
<keyword evidence="2" id="KW-0812">Transmembrane</keyword>
<comment type="caution">
    <text evidence="4">The sequence shown here is derived from an EMBL/GenBank/DDBJ whole genome shotgun (WGS) entry which is preliminary data.</text>
</comment>
<name>A0AAV3TDS4_9EURY</name>
<reference evidence="4 5" key="1">
    <citation type="journal article" date="2019" name="Int. J. Syst. Evol. Microbiol.">
        <title>The Global Catalogue of Microorganisms (GCM) 10K type strain sequencing project: providing services to taxonomists for standard genome sequencing and annotation.</title>
        <authorList>
            <consortium name="The Broad Institute Genomics Platform"/>
            <consortium name="The Broad Institute Genome Sequencing Center for Infectious Disease"/>
            <person name="Wu L."/>
            <person name="Ma J."/>
        </authorList>
    </citation>
    <scope>NUCLEOTIDE SEQUENCE [LARGE SCALE GENOMIC DNA]</scope>
    <source>
        <strain evidence="4 5">JCM 16328</strain>
    </source>
</reference>
<feature type="region of interest" description="Disordered" evidence="1">
    <location>
        <begin position="65"/>
        <end position="108"/>
    </location>
</feature>
<dbReference type="RefSeq" id="WP_343774968.1">
    <property type="nucleotide sequence ID" value="NZ_BAAADV010000007.1"/>
</dbReference>
<dbReference type="Proteomes" id="UP001500420">
    <property type="component" value="Unassembled WGS sequence"/>
</dbReference>
<keyword evidence="2" id="KW-1133">Transmembrane helix</keyword>
<sequence>MLSTGAAPPAVQLAITLLLCVVPTLALFGLLRLLEWLRDDDLVERVAAETDEPVEPAAIDAFLAKGASDGSSGESGFDRRLDADDRPDAGSAATAGAAGESTDETEVRCRHCGAPNPDGVRYCEECVGRI</sequence>
<feature type="compositionally biased region" description="Basic and acidic residues" evidence="1">
    <location>
        <begin position="76"/>
        <end position="88"/>
    </location>
</feature>
<proteinExistence type="predicted"/>
<evidence type="ECO:0000313" key="4">
    <source>
        <dbReference type="EMBL" id="GAA0679936.1"/>
    </source>
</evidence>